<reference evidence="3 4" key="1">
    <citation type="journal article" date="2017" name="Nature">
        <title>Atmospheric trace gases support primary production in Antarctic desert surface soil.</title>
        <authorList>
            <person name="Ji M."/>
            <person name="Greening C."/>
            <person name="Vanwonterghem I."/>
            <person name="Carere C.R."/>
            <person name="Bay S.K."/>
            <person name="Steen J.A."/>
            <person name="Montgomery K."/>
            <person name="Lines T."/>
            <person name="Beardall J."/>
            <person name="van Dorst J."/>
            <person name="Snape I."/>
            <person name="Stott M.B."/>
            <person name="Hugenholtz P."/>
            <person name="Ferrari B.C."/>
        </authorList>
    </citation>
    <scope>NUCLEOTIDE SEQUENCE [LARGE SCALE GENOMIC DNA]</scope>
    <source>
        <strain evidence="3">RRmetagenome_bin12</strain>
    </source>
</reference>
<evidence type="ECO:0000313" key="5">
    <source>
        <dbReference type="Proteomes" id="UP000606991"/>
    </source>
</evidence>
<keyword evidence="1" id="KW-1133">Transmembrane helix</keyword>
<dbReference type="EMBL" id="JAEKNS010000131">
    <property type="protein sequence ID" value="MBJ7595706.1"/>
    <property type="molecule type" value="Genomic_DNA"/>
</dbReference>
<dbReference type="AlphaFoldDB" id="A0A2W6ABH0"/>
<keyword evidence="1" id="KW-0812">Transmembrane</keyword>
<dbReference type="EMBL" id="QHBU01000063">
    <property type="protein sequence ID" value="PZR82628.1"/>
    <property type="molecule type" value="Genomic_DNA"/>
</dbReference>
<feature type="transmembrane region" description="Helical" evidence="1">
    <location>
        <begin position="47"/>
        <end position="63"/>
    </location>
</feature>
<proteinExistence type="predicted"/>
<reference evidence="3" key="2">
    <citation type="submission" date="2018-05" db="EMBL/GenBank/DDBJ databases">
        <authorList>
            <person name="Ferrari B."/>
        </authorList>
    </citation>
    <scope>NUCLEOTIDE SEQUENCE</scope>
    <source>
        <strain evidence="3">RRmetagenome_bin12</strain>
    </source>
</reference>
<sequence length="68" mass="7207">MNTRSPMLAILLALVGVLFVALAIFYATTKTGLLASDATVIHYKHAILSAALAVLCFVGANFARRRTG</sequence>
<protein>
    <submittedName>
        <fullName evidence="3">Uncharacterized protein</fullName>
    </submittedName>
</protein>
<dbReference type="Proteomes" id="UP000248724">
    <property type="component" value="Unassembled WGS sequence"/>
</dbReference>
<gene>
    <name evidence="3" type="ORF">DLM65_03470</name>
    <name evidence="2" type="ORF">JF886_12755</name>
</gene>
<accession>A0A2W6ABH0</accession>
<organism evidence="3 4">
    <name type="scientific">Candidatus Aeolococcus gillhamiae</name>
    <dbReference type="NCBI Taxonomy" id="3127015"/>
    <lineage>
        <taxon>Bacteria</taxon>
        <taxon>Bacillati</taxon>
        <taxon>Candidatus Dormiibacterota</taxon>
        <taxon>Candidatus Dormibacteria</taxon>
        <taxon>Candidatus Aeolococcales</taxon>
        <taxon>Candidatus Aeolococcaceae</taxon>
        <taxon>Candidatus Aeolococcus</taxon>
    </lineage>
</organism>
<comment type="caution">
    <text evidence="3">The sequence shown here is derived from an EMBL/GenBank/DDBJ whole genome shotgun (WGS) entry which is preliminary data.</text>
</comment>
<dbReference type="Proteomes" id="UP000606991">
    <property type="component" value="Unassembled WGS sequence"/>
</dbReference>
<evidence type="ECO:0000313" key="3">
    <source>
        <dbReference type="EMBL" id="PZR82628.1"/>
    </source>
</evidence>
<reference evidence="2 5" key="3">
    <citation type="submission" date="2020-10" db="EMBL/GenBank/DDBJ databases">
        <title>Ca. Dormibacterota MAGs.</title>
        <authorList>
            <person name="Montgomery K."/>
        </authorList>
    </citation>
    <scope>NUCLEOTIDE SEQUENCE [LARGE SCALE GENOMIC DNA]</scope>
    <source>
        <strain evidence="2">SC8812_S17_18</strain>
    </source>
</reference>
<dbReference type="RefSeq" id="WP_337313056.1">
    <property type="nucleotide sequence ID" value="NZ_JAEKNS010000131.1"/>
</dbReference>
<evidence type="ECO:0000313" key="4">
    <source>
        <dbReference type="Proteomes" id="UP000248724"/>
    </source>
</evidence>
<name>A0A2W6ABH0_9BACT</name>
<evidence type="ECO:0000313" key="2">
    <source>
        <dbReference type="EMBL" id="MBJ7595706.1"/>
    </source>
</evidence>
<keyword evidence="1" id="KW-0472">Membrane</keyword>
<evidence type="ECO:0000256" key="1">
    <source>
        <dbReference type="SAM" id="Phobius"/>
    </source>
</evidence>
<accession>A0A934JU15</accession>